<feature type="compositionally biased region" description="Polar residues" evidence="1">
    <location>
        <begin position="1296"/>
        <end position="1310"/>
    </location>
</feature>
<organism evidence="2 3">
    <name type="scientific">Blattamonas nauphoetae</name>
    <dbReference type="NCBI Taxonomy" id="2049346"/>
    <lineage>
        <taxon>Eukaryota</taxon>
        <taxon>Metamonada</taxon>
        <taxon>Preaxostyla</taxon>
        <taxon>Oxymonadida</taxon>
        <taxon>Blattamonas</taxon>
    </lineage>
</organism>
<reference evidence="2 3" key="1">
    <citation type="journal article" date="2022" name="bioRxiv">
        <title>Genomics of Preaxostyla Flagellates Illuminates Evolutionary Transitions and the Path Towards Mitochondrial Loss.</title>
        <authorList>
            <person name="Novak L.V.F."/>
            <person name="Treitli S.C."/>
            <person name="Pyrih J."/>
            <person name="Halakuc P."/>
            <person name="Pipaliya S.V."/>
            <person name="Vacek V."/>
            <person name="Brzon O."/>
            <person name="Soukal P."/>
            <person name="Eme L."/>
            <person name="Dacks J.B."/>
            <person name="Karnkowska A."/>
            <person name="Elias M."/>
            <person name="Hampl V."/>
        </authorList>
    </citation>
    <scope>NUCLEOTIDE SEQUENCE [LARGE SCALE GENOMIC DNA]</scope>
    <source>
        <strain evidence="2">NAU3</strain>
        <tissue evidence="2">Gut</tissue>
    </source>
</reference>
<feature type="region of interest" description="Disordered" evidence="1">
    <location>
        <begin position="1039"/>
        <end position="1060"/>
    </location>
</feature>
<gene>
    <name evidence="2" type="ORF">BLNAU_12972</name>
</gene>
<proteinExistence type="predicted"/>
<dbReference type="InterPro" id="IPR039918">
    <property type="entry name" value="PPP4R4"/>
</dbReference>
<evidence type="ECO:0000313" key="2">
    <source>
        <dbReference type="EMBL" id="KAK2952121.1"/>
    </source>
</evidence>
<feature type="compositionally biased region" description="Basic residues" evidence="1">
    <location>
        <begin position="1315"/>
        <end position="1326"/>
    </location>
</feature>
<feature type="compositionally biased region" description="Polar residues" evidence="1">
    <location>
        <begin position="1328"/>
        <end position="1339"/>
    </location>
</feature>
<feature type="region of interest" description="Disordered" evidence="1">
    <location>
        <begin position="1228"/>
        <end position="1339"/>
    </location>
</feature>
<dbReference type="Gene3D" id="1.25.10.10">
    <property type="entry name" value="Leucine-rich Repeat Variant"/>
    <property type="match status" value="1"/>
</dbReference>
<keyword evidence="3" id="KW-1185">Reference proteome</keyword>
<feature type="compositionally biased region" description="Basic residues" evidence="1">
    <location>
        <begin position="1251"/>
        <end position="1265"/>
    </location>
</feature>
<feature type="compositionally biased region" description="Low complexity" evidence="1">
    <location>
        <begin position="1129"/>
        <end position="1141"/>
    </location>
</feature>
<dbReference type="Proteomes" id="UP001281761">
    <property type="component" value="Unassembled WGS sequence"/>
</dbReference>
<feature type="region of interest" description="Disordered" evidence="1">
    <location>
        <begin position="1125"/>
        <end position="1144"/>
    </location>
</feature>
<feature type="compositionally biased region" description="Polar residues" evidence="1">
    <location>
        <begin position="1234"/>
        <end position="1247"/>
    </location>
</feature>
<dbReference type="InterPro" id="IPR016024">
    <property type="entry name" value="ARM-type_fold"/>
</dbReference>
<evidence type="ECO:0000313" key="3">
    <source>
        <dbReference type="Proteomes" id="UP001281761"/>
    </source>
</evidence>
<evidence type="ECO:0000256" key="1">
    <source>
        <dbReference type="SAM" id="MobiDB-lite"/>
    </source>
</evidence>
<accession>A0ABQ9XPG5</accession>
<feature type="compositionally biased region" description="Basic and acidic residues" evidence="1">
    <location>
        <begin position="517"/>
        <end position="539"/>
    </location>
</feature>
<sequence length="1339" mass="147484">MSLPFDANESATTLARSQEEIDKLTINDELPLIDHVRKVFTQGSQHEKETLILSLPYFIRQCGPSIHPYLPQAFDAISLGDSSFHIEAAESFSDCIHQKLLSPQLLSKLLSPICHMILDFEDSVSIVYLDLLALVIDSAPAKVNIHEIAEVLIQKSEVFEKAHTKMGASRAIAKFLRFLGSRISSNNKFVETLASSLPSDSIAVQMDQSLESLCSFQEPSHHFSPTLQPYQYLPSTTVNQADSVASQQRSQGNYTLSHSALFLPLPVFISNDSSPQSSQDPLSFSSIFPFRPHPTKASIRQNSTPLTCPSFRCFSTSHHTAPVFHADFNSLPTVGPDKANSTSTSSPTITLINNLLSRILTLLSDPEPEVSLAILSHAPPTDPALVDVQGLFPTIPQLIETNPFCLSTSSCPLDIACWTAGPDWVSKNVLAKLIQLTLHQSPTTRPRAASKDTAQSPPKGRNVDKSTPLKTATCGLRLLIRRTACCCLARIACILPKAERFNRICQPLVKKAGSVGMKERKTEEEKKDDKGTARSKGQDSDADDDLATIFVYLRSLSHILLTFVGHDKLLSLKEEKGKKDIEPRPDKQLGVQSVNNLLSFFKQAVQLALHPHPTPEPISPSYSLLADCAFVFPTLVRFGSFARYIHLLPMTNQLSSPQALVLFSPFLQLQLNALLGCDSVAVRLTLVRTFCWICDQCSVILDKEDKIERKEKEERSVTKPDSSFLSRRRLWQQVQSLTAKEKEKECERVAGYVLKMIERFLMDSSADVVCECFQHLPCVFHSVLFTTEQLSTFTQQFVMFLQRISPVITPNQSHPPTPPPSPTPSGKTSANLYLSWRQLISLFYSILHLLPLFSSPQIVQSILPFFLSFIHQPPFNLSFAANYSFCRTVRSLRSKRVRTDIMSCLILSLAHSNYARHRISFVHLAAACFLNFSRKWCKVTLLAPLCELLTDPNKTVVQKAMKMLPLLRASLILPQDQFTLSQLNASYATLSRSPNHQIKFGMSTLRSTWKAMDAVPSDEESLIGRPYQFDMDKLLQDEEEQMGADKSSNQPASDSDERELSKIDASSCLMNVISSFTPTAVQSAQVIVSCVAYPDLLPDLALTPILAKPKAVKFTFDSTKPKPKPIIVPTAQTPSATATQTKDQKTKGILLSDGSVASSVLSNISPPPTILSSIFSALNSPNSPTLSAQPPTSPAFVSSPSFLQQTDAPLFPSSTLVSVPLSTHLPISADLGTPPTSARHQSPSRSSIKGIHTHRNHSASRKPAHLTHSTSPCPSVSPSRSKATTKPIQDGKTLTKVPSSSVRTRGTNSVEVPAAKKKNTAKHLTRPKYQTNSSASTRI</sequence>
<comment type="caution">
    <text evidence="2">The sequence shown here is derived from an EMBL/GenBank/DDBJ whole genome shotgun (WGS) entry which is preliminary data.</text>
</comment>
<feature type="region of interest" description="Disordered" evidence="1">
    <location>
        <begin position="441"/>
        <end position="466"/>
    </location>
</feature>
<dbReference type="PANTHER" id="PTHR21467">
    <property type="entry name" value="PROTEIN PHOSPHATASE 4 REGULATORY SUBUNIT 4 PPP4R4"/>
    <property type="match status" value="1"/>
</dbReference>
<feature type="compositionally biased region" description="Polar residues" evidence="1">
    <location>
        <begin position="1267"/>
        <end position="1287"/>
    </location>
</feature>
<feature type="region of interest" description="Disordered" evidence="1">
    <location>
        <begin position="515"/>
        <end position="541"/>
    </location>
</feature>
<dbReference type="EMBL" id="JARBJD010000108">
    <property type="protein sequence ID" value="KAK2952121.1"/>
    <property type="molecule type" value="Genomic_DNA"/>
</dbReference>
<name>A0ABQ9XPG5_9EUKA</name>
<dbReference type="PANTHER" id="PTHR21467:SF0">
    <property type="entry name" value="SERINE_THREONINE-PROTEIN PHOSPHATASE 4 REGULATORY SUBUNIT 4"/>
    <property type="match status" value="1"/>
</dbReference>
<dbReference type="SUPFAM" id="SSF48371">
    <property type="entry name" value="ARM repeat"/>
    <property type="match status" value="1"/>
</dbReference>
<protein>
    <submittedName>
        <fullName evidence="2">Uncharacterized protein</fullName>
    </submittedName>
</protein>
<dbReference type="InterPro" id="IPR011989">
    <property type="entry name" value="ARM-like"/>
</dbReference>